<reference evidence="3 4" key="1">
    <citation type="submission" date="2016-06" db="EMBL/GenBank/DDBJ databases">
        <title>Revisiting the taxonomy of the Elizabethkingia Genus based on Whole-Genome Sequencing, Optical Mapping, and MALDI-TOF.</title>
        <authorList>
            <person name="Nicholson A.C."/>
        </authorList>
    </citation>
    <scope>NUCLEOTIDE SEQUENCE [LARGE SCALE GENOMIC DNA]</scope>
    <source>
        <strain evidence="3 4">G4070</strain>
    </source>
</reference>
<organism evidence="3 4">
    <name type="scientific">Elizabethkingia occulta</name>
    <dbReference type="NCBI Taxonomy" id="1867263"/>
    <lineage>
        <taxon>Bacteria</taxon>
        <taxon>Pseudomonadati</taxon>
        <taxon>Bacteroidota</taxon>
        <taxon>Flavobacteriia</taxon>
        <taxon>Flavobacteriales</taxon>
        <taxon>Weeksellaceae</taxon>
        <taxon>Elizabethkingia</taxon>
    </lineage>
</organism>
<proteinExistence type="predicted"/>
<evidence type="ECO:0000256" key="1">
    <source>
        <dbReference type="SAM" id="Phobius"/>
    </source>
</evidence>
<comment type="caution">
    <text evidence="3">The sequence shown here is derived from an EMBL/GenBank/DDBJ whole genome shotgun (WGS) entry which is preliminary data.</text>
</comment>
<feature type="transmembrane region" description="Helical" evidence="1">
    <location>
        <begin position="29"/>
        <end position="49"/>
    </location>
</feature>
<dbReference type="InterPro" id="IPR011223">
    <property type="entry name" value="UCP028770"/>
</dbReference>
<keyword evidence="4" id="KW-1185">Reference proteome</keyword>
<dbReference type="Proteomes" id="UP000190813">
    <property type="component" value="Unassembled WGS sequence"/>
</dbReference>
<dbReference type="AlphaFoldDB" id="A0A1T3MYI5"/>
<name>A0A1T3MYI5_9FLAO</name>
<sequence length="109" mass="12488">MQRISIFLCLLLSCNFVQAASGNIEDNIADFTSWLILLLLPVAGIYLFWKVHIYPEKVAEKKNHPQLNAIKSMCLLSLIFGGLLWPIALIWANYNYKDQKDNTNTTEEN</sequence>
<feature type="signal peptide" evidence="2">
    <location>
        <begin position="1"/>
        <end position="19"/>
    </location>
</feature>
<dbReference type="RefSeq" id="WP_078770385.1">
    <property type="nucleotide sequence ID" value="NZ_CBCSBR010000014.1"/>
</dbReference>
<evidence type="ECO:0008006" key="5">
    <source>
        <dbReference type="Google" id="ProtNLM"/>
    </source>
</evidence>
<dbReference type="EMBL" id="MAHX01000002">
    <property type="protein sequence ID" value="OPC69675.1"/>
    <property type="molecule type" value="Genomic_DNA"/>
</dbReference>
<keyword evidence="1" id="KW-0812">Transmembrane</keyword>
<accession>A0A1T3MYI5</accession>
<evidence type="ECO:0000313" key="3">
    <source>
        <dbReference type="EMBL" id="OPC69675.1"/>
    </source>
</evidence>
<evidence type="ECO:0000256" key="2">
    <source>
        <dbReference type="SAM" id="SignalP"/>
    </source>
</evidence>
<keyword evidence="2" id="KW-0732">Signal</keyword>
<keyword evidence="1" id="KW-0472">Membrane</keyword>
<dbReference type="Pfam" id="PF11742">
    <property type="entry name" value="DUF3302"/>
    <property type="match status" value="1"/>
</dbReference>
<protein>
    <recommendedName>
        <fullName evidence="5">DUF3302 domain-containing protein</fullName>
    </recommendedName>
</protein>
<feature type="transmembrane region" description="Helical" evidence="1">
    <location>
        <begin position="70"/>
        <end position="92"/>
    </location>
</feature>
<gene>
    <name evidence="3" type="ORF">BAZ10_17520</name>
</gene>
<feature type="chain" id="PRO_5012504437" description="DUF3302 domain-containing protein" evidence="2">
    <location>
        <begin position="20"/>
        <end position="109"/>
    </location>
</feature>
<keyword evidence="1" id="KW-1133">Transmembrane helix</keyword>
<evidence type="ECO:0000313" key="4">
    <source>
        <dbReference type="Proteomes" id="UP000190813"/>
    </source>
</evidence>